<evidence type="ECO:0000256" key="1">
    <source>
        <dbReference type="SAM" id="Phobius"/>
    </source>
</evidence>
<keyword evidence="1" id="KW-0812">Transmembrane</keyword>
<feature type="transmembrane region" description="Helical" evidence="1">
    <location>
        <begin position="12"/>
        <end position="29"/>
    </location>
</feature>
<keyword evidence="1" id="KW-0472">Membrane</keyword>
<dbReference type="Proteomes" id="UP000004322">
    <property type="component" value="Unassembled WGS sequence"/>
</dbReference>
<evidence type="ECO:0000313" key="2">
    <source>
        <dbReference type="EMBL" id="EHI73536.1"/>
    </source>
</evidence>
<keyword evidence="1" id="KW-1133">Transmembrane helix</keyword>
<dbReference type="AlphaFoldDB" id="G5JN48"/>
<protein>
    <submittedName>
        <fullName evidence="2">Uncharacterized protein</fullName>
    </submittedName>
</protein>
<keyword evidence="3" id="KW-1185">Reference proteome</keyword>
<evidence type="ECO:0000313" key="3">
    <source>
        <dbReference type="Proteomes" id="UP000004322"/>
    </source>
</evidence>
<comment type="caution">
    <text evidence="2">The sequence shown here is derived from an EMBL/GenBank/DDBJ whole genome shotgun (WGS) entry which is preliminary data.</text>
</comment>
<sequence length="39" mass="4419">MALLATFMFRTLLAPKLLNIVLTLIQFIITGKKARLSEK</sequence>
<name>G5JN48_STRCG</name>
<organism evidence="2 3">
    <name type="scientific">Streptococcus criceti HS-6</name>
    <dbReference type="NCBI Taxonomy" id="873449"/>
    <lineage>
        <taxon>Bacteria</taxon>
        <taxon>Bacillati</taxon>
        <taxon>Bacillota</taxon>
        <taxon>Bacilli</taxon>
        <taxon>Lactobacillales</taxon>
        <taxon>Streptococcaceae</taxon>
        <taxon>Streptococcus</taxon>
    </lineage>
</organism>
<dbReference type="EMBL" id="AEUV02000002">
    <property type="protein sequence ID" value="EHI73536.1"/>
    <property type="molecule type" value="Genomic_DNA"/>
</dbReference>
<gene>
    <name evidence="2" type="ORF">STRCR_1383</name>
</gene>
<reference evidence="2" key="1">
    <citation type="submission" date="2011-07" db="EMBL/GenBank/DDBJ databases">
        <authorList>
            <person name="Stanhope M.J."/>
            <person name="Durkin A.S."/>
            <person name="Hostetler J."/>
            <person name="Kim M."/>
            <person name="Radune D."/>
            <person name="Singh I."/>
            <person name="Town C.D."/>
        </authorList>
    </citation>
    <scope>NUCLEOTIDE SEQUENCE [LARGE SCALE GENOMIC DNA]</scope>
    <source>
        <strain evidence="2">HS-6</strain>
    </source>
</reference>
<proteinExistence type="predicted"/>
<accession>G5JN48</accession>